<reference evidence="1" key="1">
    <citation type="submission" date="2022-07" db="EMBL/GenBank/DDBJ databases">
        <title>Phylogenomic reconstructions and comparative analyses of Kickxellomycotina fungi.</title>
        <authorList>
            <person name="Reynolds N.K."/>
            <person name="Stajich J.E."/>
            <person name="Barry K."/>
            <person name="Grigoriev I.V."/>
            <person name="Crous P."/>
            <person name="Smith M.E."/>
        </authorList>
    </citation>
    <scope>NUCLEOTIDE SEQUENCE</scope>
    <source>
        <strain evidence="1">Benny 63K</strain>
    </source>
</reference>
<organism evidence="1 2">
    <name type="scientific">Kickxella alabastrina</name>
    <dbReference type="NCBI Taxonomy" id="61397"/>
    <lineage>
        <taxon>Eukaryota</taxon>
        <taxon>Fungi</taxon>
        <taxon>Fungi incertae sedis</taxon>
        <taxon>Zoopagomycota</taxon>
        <taxon>Kickxellomycotina</taxon>
        <taxon>Kickxellomycetes</taxon>
        <taxon>Kickxellales</taxon>
        <taxon>Kickxellaceae</taxon>
        <taxon>Kickxella</taxon>
    </lineage>
</organism>
<comment type="caution">
    <text evidence="1">The sequence shown here is derived from an EMBL/GenBank/DDBJ whole genome shotgun (WGS) entry which is preliminary data.</text>
</comment>
<proteinExistence type="predicted"/>
<keyword evidence="2" id="KW-1185">Reference proteome</keyword>
<evidence type="ECO:0000313" key="2">
    <source>
        <dbReference type="Proteomes" id="UP001150581"/>
    </source>
</evidence>
<evidence type="ECO:0000313" key="1">
    <source>
        <dbReference type="EMBL" id="KAJ1902417.1"/>
    </source>
</evidence>
<protein>
    <submittedName>
        <fullName evidence="1">Uncharacterized protein</fullName>
    </submittedName>
</protein>
<dbReference type="EMBL" id="JANBPG010000001">
    <property type="protein sequence ID" value="KAJ1902417.1"/>
    <property type="molecule type" value="Genomic_DNA"/>
</dbReference>
<dbReference type="Proteomes" id="UP001150581">
    <property type="component" value="Unassembled WGS sequence"/>
</dbReference>
<accession>A0ACC1IXA2</accession>
<gene>
    <name evidence="1" type="ORF">LPJ66_000028</name>
</gene>
<name>A0ACC1IXA2_9FUNG</name>
<sequence>MCPAPVNSYFDAQLLADFIMNGQYSGYDGINTTAASNDPTYNIGNITAALSGISEDYESHDNARARKRRMTVSDDRRADDMHGFSMPESMGDALFSSVLDHHSYGGIMQQSQGAGPMLAMVMASGPEDPSLSAALTNNMSLGMSFAHGAYMGNGVNDSHNTDLNMAHMQNPLGSPPHLAGRVNGRKHQSLSIAISQGLRNDLSSQEPPTPSMFSPSFANAIEGASAAGMSSPSMFYNVTSPYTPSHAHHHSFSMPNSSQQKQNTSMFDAGASVGSFGSDHMDQHNVNSPSVAAIAQSLNSAASFRHHGASSSNGPMNTDEDYSVGLQISMNAAVAAAMSGSFDQSAHNRSSSNASAFSRVQAASNVSQLLCSGVSIGQSANGLDLDINTTLASFANIPGLVPFSSASMDRQNLFAHGLVGGDCNGSTYSIMSSEPSLFHSIDTSASLQNAINHNRFMSAASSSLISSGSPMTSAMESIITSPAASSARSGVRSPVTGPKKSRKRAATISTVRPELSQQHEHRRDSHQIMSSAELASVNMQDKNGGMELLHQSVETAAYTGPVFNSQAVVKGTGSKVVMVMTSKVAQKSYGTEKRFLCPPPTILLFGDDWRLPTMGSTDQQVSHSGDFTANMPRISVSVPTNDDSGMGSESLESLAGSSESRVSQLEWLAQPDPTPKPKAHVPHNPVPPIRPPREGDIVTGRYVAKQLYINDVDEKRKKVSVKVRLHDPSGQVVLNEFESRPIKVISKPSKKRQSVKNVDLCIHHGSTISLFNRLRSQTVSTKYLGATRSMSVGGPRPFWFPAAESDGLSTSTANGGRVSGGSSTTTFVARNSVWDPFIIWIVNTHLGTQEIEAFNERISKNPTPIPGYPTPPTFAMHPQCPPDFDHCLNGSASGGCSSPGEQPHIDNESAGQPQPRAPIPILYNQPVILQCVSTGMCSPVLTLRKVEKGSTAIGSFYGCDSSRDVLGDPVSQLHKVAFEVRVQTREELPAVTVTPAGLNTRVGSYLTCMGDIVGLNATCDGRQVTSDGLASSKASGSRGSPSQGRKQAKESASVGTTSWAEDVGDNAVWTMVGTDCTIYRFDYPSASEIASQLQQVAANVLPTTPTNAESSSLALPPTPTSPSGMMDYSQHASHQHFSLEMMLADHSSTATAVAVAAAVNEMKANGNFQPVSIDASLAAAVYGIAMPVMGDGRQLQQQQHNHLLSSSQTLSMGSINSIDEHINGHLSTDNLVPIVFKSAVQHPSTINPLSLDGGRRQRDGNDAHPVTERSFVTLSGLNFSPDMVVMFEGQQSLITEFKSSESIVCLGPLASEFGSLSRPDSAMDSDDMFTSVFGNLEQNNGDKKHHQLHPTSPSVSDSSTSHAHGGGEDLQHFALLNYNMSCANRASSAESTASSATATHNSPSAQRRAHDGAAVARSNSSAKSSISAIRIPILLSRNGGAGPTFKTGQFYTMHI</sequence>